<evidence type="ECO:0000313" key="2">
    <source>
        <dbReference type="EMBL" id="GEP70460.1"/>
    </source>
</evidence>
<dbReference type="AlphaFoldDB" id="A0A512PGX7"/>
<reference evidence="2 3" key="1">
    <citation type="submission" date="2019-07" db="EMBL/GenBank/DDBJ databases">
        <title>Whole genome shotgun sequence of Cellulomonas soli NBRC 109434.</title>
        <authorList>
            <person name="Hosoyama A."/>
            <person name="Uohara A."/>
            <person name="Ohji S."/>
            <person name="Ichikawa N."/>
        </authorList>
    </citation>
    <scope>NUCLEOTIDE SEQUENCE [LARGE SCALE GENOMIC DNA]</scope>
    <source>
        <strain evidence="2 3">NBRC 109434</strain>
    </source>
</reference>
<dbReference type="EMBL" id="BKAL01000013">
    <property type="protein sequence ID" value="GEP70460.1"/>
    <property type="molecule type" value="Genomic_DNA"/>
</dbReference>
<gene>
    <name evidence="2" type="ORF">CSO01_31750</name>
</gene>
<organism evidence="2 3">
    <name type="scientific">Cellulomonas soli</name>
    <dbReference type="NCBI Taxonomy" id="931535"/>
    <lineage>
        <taxon>Bacteria</taxon>
        <taxon>Bacillati</taxon>
        <taxon>Actinomycetota</taxon>
        <taxon>Actinomycetes</taxon>
        <taxon>Micrococcales</taxon>
        <taxon>Cellulomonadaceae</taxon>
        <taxon>Cellulomonas</taxon>
    </lineage>
</organism>
<evidence type="ECO:0000313" key="3">
    <source>
        <dbReference type="Proteomes" id="UP000321798"/>
    </source>
</evidence>
<dbReference type="RefSeq" id="WP_373367073.1">
    <property type="nucleotide sequence ID" value="NZ_BAABBJ010000001.1"/>
</dbReference>
<feature type="region of interest" description="Disordered" evidence="1">
    <location>
        <begin position="1"/>
        <end position="32"/>
    </location>
</feature>
<comment type="caution">
    <text evidence="2">The sequence shown here is derived from an EMBL/GenBank/DDBJ whole genome shotgun (WGS) entry which is preliminary data.</text>
</comment>
<name>A0A512PGX7_9CELL</name>
<dbReference type="Proteomes" id="UP000321798">
    <property type="component" value="Unassembled WGS sequence"/>
</dbReference>
<proteinExistence type="predicted"/>
<keyword evidence="3" id="KW-1185">Reference proteome</keyword>
<accession>A0A512PGX7</accession>
<sequence length="47" mass="5385">MLLDEPLPDVLPEDPEEDPEEELLEPDVPVEDELEAVDVFVPRESVR</sequence>
<evidence type="ECO:0000256" key="1">
    <source>
        <dbReference type="SAM" id="MobiDB-lite"/>
    </source>
</evidence>
<protein>
    <submittedName>
        <fullName evidence="2">Uncharacterized protein</fullName>
    </submittedName>
</protein>
<feature type="compositionally biased region" description="Acidic residues" evidence="1">
    <location>
        <begin position="11"/>
        <end position="32"/>
    </location>
</feature>
<feature type="compositionally biased region" description="Low complexity" evidence="1">
    <location>
        <begin position="1"/>
        <end position="10"/>
    </location>
</feature>